<gene>
    <name evidence="3" type="ORF">EDC14_102024</name>
</gene>
<dbReference type="OrthoDB" id="9812848at2"/>
<accession>A0A4R1RD73</accession>
<keyword evidence="2" id="KW-0812">Transmembrane</keyword>
<feature type="transmembrane region" description="Helical" evidence="2">
    <location>
        <begin position="45"/>
        <end position="66"/>
    </location>
</feature>
<dbReference type="RefSeq" id="WP_132015263.1">
    <property type="nucleotide sequence ID" value="NZ_SLUN01000020.1"/>
</dbReference>
<keyword evidence="2" id="KW-1133">Transmembrane helix</keyword>
<sequence length="416" mass="46648">MFGLEIIAAVVIFGGLLALLGDRVGMKVGKKRLSMFGLRPKYTSMIITVLTGFFIAGLTLLILTLMSDYVRKALFELKTIEQNLQVTTKKVQTLTDQIQLKEQEYRDLTLRNDELHRNLQIVVKQRKQVERQLESTQEQYQHAAVTLQEVKSNLSSTKEELELAQNRMANLTKINNDLKDQMSNLTLQEARLNQQIQNLEGWLKSLEDQNRNYLDKPIIFYVGEILVAKVVNPGIHADRIYAEAIEPLLKEANEVALKRGAQIPGKSNYALRVAPKRLAEVTTQVAGLSVKSIVRVVVEKNSVSSEPVTVTLEVYPDQVVFAAGEAIANATLSSNSNESELRDQLLSLLILANNKAIEKGIITEGQNLRNVVSISEIAATIKAIREQKSTNVNVSVAATQDIRRIDQFKIKFEIRK</sequence>
<dbReference type="EMBL" id="SLUN01000020">
    <property type="protein sequence ID" value="TCL63739.1"/>
    <property type="molecule type" value="Genomic_DNA"/>
</dbReference>
<dbReference type="Pfam" id="PF11283">
    <property type="entry name" value="DUF3084"/>
    <property type="match status" value="1"/>
</dbReference>
<dbReference type="Gene3D" id="1.10.287.1490">
    <property type="match status" value="1"/>
</dbReference>
<keyword evidence="2" id="KW-0472">Membrane</keyword>
<feature type="transmembrane region" description="Helical" evidence="2">
    <location>
        <begin position="6"/>
        <end position="24"/>
    </location>
</feature>
<name>A0A4R1RD73_HYDET</name>
<evidence type="ECO:0000313" key="3">
    <source>
        <dbReference type="EMBL" id="TCL63739.1"/>
    </source>
</evidence>
<evidence type="ECO:0000256" key="1">
    <source>
        <dbReference type="SAM" id="Coils"/>
    </source>
</evidence>
<dbReference type="InterPro" id="IPR021435">
    <property type="entry name" value="DUF3084"/>
</dbReference>
<dbReference type="SUPFAM" id="SSF57997">
    <property type="entry name" value="Tropomyosin"/>
    <property type="match status" value="1"/>
</dbReference>
<proteinExistence type="predicted"/>
<keyword evidence="4" id="KW-1185">Reference proteome</keyword>
<comment type="caution">
    <text evidence="3">The sequence shown here is derived from an EMBL/GenBank/DDBJ whole genome shotgun (WGS) entry which is preliminary data.</text>
</comment>
<evidence type="ECO:0000256" key="2">
    <source>
        <dbReference type="SAM" id="Phobius"/>
    </source>
</evidence>
<organism evidence="3 4">
    <name type="scientific">Hydrogenispora ethanolica</name>
    <dbReference type="NCBI Taxonomy" id="1082276"/>
    <lineage>
        <taxon>Bacteria</taxon>
        <taxon>Bacillati</taxon>
        <taxon>Bacillota</taxon>
        <taxon>Hydrogenispora</taxon>
    </lineage>
</organism>
<dbReference type="Proteomes" id="UP000295008">
    <property type="component" value="Unassembled WGS sequence"/>
</dbReference>
<keyword evidence="1" id="KW-0175">Coiled coil</keyword>
<evidence type="ECO:0000313" key="4">
    <source>
        <dbReference type="Proteomes" id="UP000295008"/>
    </source>
</evidence>
<reference evidence="3 4" key="1">
    <citation type="submission" date="2019-03" db="EMBL/GenBank/DDBJ databases">
        <title>Genomic Encyclopedia of Type Strains, Phase IV (KMG-IV): sequencing the most valuable type-strain genomes for metagenomic binning, comparative biology and taxonomic classification.</title>
        <authorList>
            <person name="Goeker M."/>
        </authorList>
    </citation>
    <scope>NUCLEOTIDE SEQUENCE [LARGE SCALE GENOMIC DNA]</scope>
    <source>
        <strain evidence="3 4">LX-B</strain>
    </source>
</reference>
<dbReference type="AlphaFoldDB" id="A0A4R1RD73"/>
<protein>
    <submittedName>
        <fullName evidence="3">DUF3084 family protein</fullName>
    </submittedName>
</protein>
<feature type="coiled-coil region" evidence="1">
    <location>
        <begin position="77"/>
        <end position="216"/>
    </location>
</feature>